<dbReference type="Pfam" id="PF02631">
    <property type="entry name" value="RecX_HTH2"/>
    <property type="match status" value="1"/>
</dbReference>
<dbReference type="PANTHER" id="PTHR33602">
    <property type="entry name" value="REGULATORY PROTEIN RECX FAMILY PROTEIN"/>
    <property type="match status" value="1"/>
</dbReference>
<dbReference type="InterPro" id="IPR003783">
    <property type="entry name" value="Regulatory_RecX"/>
</dbReference>
<evidence type="ECO:0000256" key="2">
    <source>
        <dbReference type="ARBA" id="ARBA00009695"/>
    </source>
</evidence>
<feature type="domain" description="RecX second three-helical" evidence="7">
    <location>
        <begin position="57"/>
        <end position="93"/>
    </location>
</feature>
<evidence type="ECO:0000259" key="7">
    <source>
        <dbReference type="Pfam" id="PF02631"/>
    </source>
</evidence>
<comment type="caution">
    <text evidence="10">The sequence shown here is derived from an EMBL/GenBank/DDBJ whole genome shotgun (WGS) entry which is preliminary data.</text>
</comment>
<sequence length="170" mass="18729">MKLSLKVSLKGRALKYLAAREHSRLELQRKLAPHAESPEQVDAALDELEARGLLSAERFAESMVHRKAARFGAARIQAELTQHRLPSDIAQAVVRTLRDTELARAHALWVRRYGEVAQAPQDRAKQVRFLTARGFSSDVVRRVTRGEGGEACEGAELDVGPERGGGDGEP</sequence>
<evidence type="ECO:0000259" key="8">
    <source>
        <dbReference type="Pfam" id="PF21981"/>
    </source>
</evidence>
<feature type="domain" description="RecX first three-helical" evidence="9">
    <location>
        <begin position="11"/>
        <end position="48"/>
    </location>
</feature>
<dbReference type="InterPro" id="IPR053926">
    <property type="entry name" value="RecX_HTH_1st"/>
</dbReference>
<comment type="similarity">
    <text evidence="2 5">Belongs to the RecX family.</text>
</comment>
<dbReference type="NCBIfam" id="NF001055">
    <property type="entry name" value="PRK00117.2-5"/>
    <property type="match status" value="1"/>
</dbReference>
<evidence type="ECO:0000313" key="10">
    <source>
        <dbReference type="EMBL" id="TDP80849.1"/>
    </source>
</evidence>
<keyword evidence="4 5" id="KW-0963">Cytoplasm</keyword>
<dbReference type="HAMAP" id="MF_01114">
    <property type="entry name" value="RecX"/>
    <property type="match status" value="1"/>
</dbReference>
<dbReference type="RefSeq" id="WP_133610823.1">
    <property type="nucleotide sequence ID" value="NZ_SNXW01000010.1"/>
</dbReference>
<dbReference type="Pfam" id="PF21982">
    <property type="entry name" value="RecX_HTH1"/>
    <property type="match status" value="1"/>
</dbReference>
<gene>
    <name evidence="5" type="primary">recX</name>
    <name evidence="10" type="ORF">EV672_11064</name>
</gene>
<dbReference type="GO" id="GO:0005737">
    <property type="term" value="C:cytoplasm"/>
    <property type="evidence" value="ECO:0007669"/>
    <property type="project" value="UniProtKB-SubCell"/>
</dbReference>
<organism evidence="10 11">
    <name type="scientific">Aquabacterium commune</name>
    <dbReference type="NCBI Taxonomy" id="70586"/>
    <lineage>
        <taxon>Bacteria</taxon>
        <taxon>Pseudomonadati</taxon>
        <taxon>Pseudomonadota</taxon>
        <taxon>Betaproteobacteria</taxon>
        <taxon>Burkholderiales</taxon>
        <taxon>Aquabacterium</taxon>
    </lineage>
</organism>
<dbReference type="Pfam" id="PF21981">
    <property type="entry name" value="RecX_HTH3"/>
    <property type="match status" value="1"/>
</dbReference>
<evidence type="ECO:0000256" key="6">
    <source>
        <dbReference type="SAM" id="MobiDB-lite"/>
    </source>
</evidence>
<feature type="region of interest" description="Disordered" evidence="6">
    <location>
        <begin position="146"/>
        <end position="170"/>
    </location>
</feature>
<dbReference type="GO" id="GO:0006282">
    <property type="term" value="P:regulation of DNA repair"/>
    <property type="evidence" value="ECO:0007669"/>
    <property type="project" value="UniProtKB-UniRule"/>
</dbReference>
<name>A0A4R6R4X2_9BURK</name>
<evidence type="ECO:0000259" key="9">
    <source>
        <dbReference type="Pfam" id="PF21982"/>
    </source>
</evidence>
<evidence type="ECO:0000313" key="11">
    <source>
        <dbReference type="Proteomes" id="UP000294593"/>
    </source>
</evidence>
<feature type="compositionally biased region" description="Basic and acidic residues" evidence="6">
    <location>
        <begin position="160"/>
        <end position="170"/>
    </location>
</feature>
<evidence type="ECO:0000256" key="5">
    <source>
        <dbReference type="HAMAP-Rule" id="MF_01114"/>
    </source>
</evidence>
<evidence type="ECO:0000256" key="4">
    <source>
        <dbReference type="ARBA" id="ARBA00022490"/>
    </source>
</evidence>
<comment type="function">
    <text evidence="5">Modulates RecA activity.</text>
</comment>
<evidence type="ECO:0000256" key="1">
    <source>
        <dbReference type="ARBA" id="ARBA00004496"/>
    </source>
</evidence>
<dbReference type="PANTHER" id="PTHR33602:SF1">
    <property type="entry name" value="REGULATORY PROTEIN RECX FAMILY PROTEIN"/>
    <property type="match status" value="1"/>
</dbReference>
<comment type="subcellular location">
    <subcellularLocation>
        <location evidence="1 5">Cytoplasm</location>
    </subcellularLocation>
</comment>
<dbReference type="InterPro" id="IPR053925">
    <property type="entry name" value="RecX_HTH_3rd"/>
</dbReference>
<keyword evidence="11" id="KW-1185">Reference proteome</keyword>
<evidence type="ECO:0000256" key="3">
    <source>
        <dbReference type="ARBA" id="ARBA00018111"/>
    </source>
</evidence>
<accession>A0A4R6R4X2</accession>
<dbReference type="AlphaFoldDB" id="A0A4R6R4X2"/>
<protein>
    <recommendedName>
        <fullName evidence="3 5">Regulatory protein RecX</fullName>
    </recommendedName>
</protein>
<proteinExistence type="inferred from homology"/>
<feature type="domain" description="RecX third three-helical" evidence="8">
    <location>
        <begin position="99"/>
        <end position="143"/>
    </location>
</feature>
<dbReference type="Proteomes" id="UP000294593">
    <property type="component" value="Unassembled WGS sequence"/>
</dbReference>
<dbReference type="OrthoDB" id="5295441at2"/>
<dbReference type="InterPro" id="IPR053924">
    <property type="entry name" value="RecX_HTH_2nd"/>
</dbReference>
<dbReference type="Gene3D" id="1.10.10.10">
    <property type="entry name" value="Winged helix-like DNA-binding domain superfamily/Winged helix DNA-binding domain"/>
    <property type="match status" value="3"/>
</dbReference>
<dbReference type="InterPro" id="IPR036388">
    <property type="entry name" value="WH-like_DNA-bd_sf"/>
</dbReference>
<reference evidence="10 11" key="1">
    <citation type="submission" date="2019-03" db="EMBL/GenBank/DDBJ databases">
        <title>Genomic Encyclopedia of Type Strains, Phase IV (KMG-IV): sequencing the most valuable type-strain genomes for metagenomic binning, comparative biology and taxonomic classification.</title>
        <authorList>
            <person name="Goeker M."/>
        </authorList>
    </citation>
    <scope>NUCLEOTIDE SEQUENCE [LARGE SCALE GENOMIC DNA]</scope>
    <source>
        <strain evidence="10 11">DSM 11901</strain>
    </source>
</reference>
<dbReference type="EMBL" id="SNXW01000010">
    <property type="protein sequence ID" value="TDP80849.1"/>
    <property type="molecule type" value="Genomic_DNA"/>
</dbReference>